<name>X1AVB1_9ZZZZ</name>
<proteinExistence type="predicted"/>
<protein>
    <recommendedName>
        <fullName evidence="1">Transcription regulator TrmB N-terminal domain-containing protein</fullName>
    </recommendedName>
</protein>
<reference evidence="2" key="1">
    <citation type="journal article" date="2014" name="Front. Microbiol.">
        <title>High frequency of phylogenetically diverse reductive dehalogenase-homologous genes in deep subseafloor sedimentary metagenomes.</title>
        <authorList>
            <person name="Kawai M."/>
            <person name="Futagami T."/>
            <person name="Toyoda A."/>
            <person name="Takaki Y."/>
            <person name="Nishi S."/>
            <person name="Hori S."/>
            <person name="Arai W."/>
            <person name="Tsubouchi T."/>
            <person name="Morono Y."/>
            <person name="Uchiyama I."/>
            <person name="Ito T."/>
            <person name="Fujiyama A."/>
            <person name="Inagaki F."/>
            <person name="Takami H."/>
        </authorList>
    </citation>
    <scope>NUCLEOTIDE SEQUENCE</scope>
    <source>
        <strain evidence="2">Expedition CK06-06</strain>
    </source>
</reference>
<dbReference type="EMBL" id="BART01001784">
    <property type="protein sequence ID" value="GAG73212.1"/>
    <property type="molecule type" value="Genomic_DNA"/>
</dbReference>
<evidence type="ECO:0000259" key="1">
    <source>
        <dbReference type="Pfam" id="PF01978"/>
    </source>
</evidence>
<dbReference type="InterPro" id="IPR036388">
    <property type="entry name" value="WH-like_DNA-bd_sf"/>
</dbReference>
<organism evidence="2">
    <name type="scientific">marine sediment metagenome</name>
    <dbReference type="NCBI Taxonomy" id="412755"/>
    <lineage>
        <taxon>unclassified sequences</taxon>
        <taxon>metagenomes</taxon>
        <taxon>ecological metagenomes</taxon>
    </lineage>
</organism>
<dbReference type="InterPro" id="IPR036390">
    <property type="entry name" value="WH_DNA-bd_sf"/>
</dbReference>
<dbReference type="SUPFAM" id="SSF46785">
    <property type="entry name" value="Winged helix' DNA-binding domain"/>
    <property type="match status" value="1"/>
</dbReference>
<dbReference type="InterPro" id="IPR011991">
    <property type="entry name" value="ArsR-like_HTH"/>
</dbReference>
<dbReference type="AlphaFoldDB" id="X1AVB1"/>
<dbReference type="Gene3D" id="1.10.10.10">
    <property type="entry name" value="Winged helix-like DNA-binding domain superfamily/Winged helix DNA-binding domain"/>
    <property type="match status" value="1"/>
</dbReference>
<gene>
    <name evidence="2" type="ORF">S01H4_05966</name>
</gene>
<accession>X1AVB1</accession>
<dbReference type="InterPro" id="IPR002831">
    <property type="entry name" value="Tscrpt_reg_TrmB_N"/>
</dbReference>
<dbReference type="Pfam" id="PF01978">
    <property type="entry name" value="TrmB"/>
    <property type="match status" value="1"/>
</dbReference>
<comment type="caution">
    <text evidence="2">The sequence shown here is derived from an EMBL/GenBank/DDBJ whole genome shotgun (WGS) entry which is preliminary data.</text>
</comment>
<dbReference type="CDD" id="cd00090">
    <property type="entry name" value="HTH_ARSR"/>
    <property type="match status" value="1"/>
</dbReference>
<feature type="domain" description="Transcription regulator TrmB N-terminal" evidence="1">
    <location>
        <begin position="21"/>
        <end position="78"/>
    </location>
</feature>
<evidence type="ECO:0000313" key="2">
    <source>
        <dbReference type="EMBL" id="GAG73212.1"/>
    </source>
</evidence>
<sequence length="128" mass="14665">MNNNSEKTMLSEKELKASNALKRLGIPKMENIILLCLFEKEGLTAREIERTADLRQPEVSQSVNALKRKGWIKASSIRKDGKGRPYDRFHLAKSIEEIRADIKGMVQKEIETEKQDMNALYDMLGIET</sequence>